<dbReference type="GO" id="GO:0016651">
    <property type="term" value="F:oxidoreductase activity, acting on NAD(P)H"/>
    <property type="evidence" value="ECO:0007669"/>
    <property type="project" value="TreeGrafter"/>
</dbReference>
<comment type="caution">
    <text evidence="8">The sequence shown here is derived from an EMBL/GenBank/DDBJ whole genome shotgun (WGS) entry which is preliminary data.</text>
</comment>
<dbReference type="Proteomes" id="UP000297496">
    <property type="component" value="Unassembled WGS sequence"/>
</dbReference>
<evidence type="ECO:0000256" key="2">
    <source>
        <dbReference type="ARBA" id="ARBA00022630"/>
    </source>
</evidence>
<evidence type="ECO:0000313" key="8">
    <source>
        <dbReference type="EMBL" id="TGN65105.1"/>
    </source>
</evidence>
<reference evidence="8 9" key="1">
    <citation type="submission" date="2019-04" db="EMBL/GenBank/DDBJ databases">
        <title>Three New Species of Nocardioides, Nocardioides euryhalodurans sp. nov., Nocardioides seonyuensis sp. nov. and Nocardioides eburneoflavus sp. nov. Isolated from Soil.</title>
        <authorList>
            <person name="Roh S.G."/>
            <person name="Lee C."/>
            <person name="Kim M.-K."/>
            <person name="Kim S.B."/>
        </authorList>
    </citation>
    <scope>NUCLEOTIDE SEQUENCE [LARGE SCALE GENOMIC DNA]</scope>
    <source>
        <strain evidence="8 9">MMS17-SY213</strain>
    </source>
</reference>
<evidence type="ECO:0000256" key="5">
    <source>
        <dbReference type="SAM" id="MobiDB-lite"/>
    </source>
</evidence>
<evidence type="ECO:0000256" key="3">
    <source>
        <dbReference type="ARBA" id="ARBA00022827"/>
    </source>
</evidence>
<dbReference type="PANTHER" id="PTHR43557:SF2">
    <property type="entry name" value="RIESKE DOMAIN-CONTAINING PROTEIN-RELATED"/>
    <property type="match status" value="1"/>
</dbReference>
<dbReference type="RefSeq" id="WP_135839608.1">
    <property type="nucleotide sequence ID" value="NZ_SRRO01000001.1"/>
</dbReference>
<evidence type="ECO:0000259" key="7">
    <source>
        <dbReference type="Pfam" id="PF14759"/>
    </source>
</evidence>
<dbReference type="InterPro" id="IPR036188">
    <property type="entry name" value="FAD/NAD-bd_sf"/>
</dbReference>
<dbReference type="Pfam" id="PF07992">
    <property type="entry name" value="Pyr_redox_2"/>
    <property type="match status" value="1"/>
</dbReference>
<proteinExistence type="predicted"/>
<keyword evidence="9" id="KW-1185">Reference proteome</keyword>
<dbReference type="InterPro" id="IPR016156">
    <property type="entry name" value="FAD/NAD-linked_Rdtase_dimer_sf"/>
</dbReference>
<dbReference type="PANTHER" id="PTHR43557">
    <property type="entry name" value="APOPTOSIS-INDUCING FACTOR 1"/>
    <property type="match status" value="1"/>
</dbReference>
<gene>
    <name evidence="8" type="ORF">EXE59_14895</name>
</gene>
<dbReference type="Gene3D" id="3.50.50.60">
    <property type="entry name" value="FAD/NAD(P)-binding domain"/>
    <property type="match status" value="2"/>
</dbReference>
<dbReference type="AlphaFoldDB" id="A0A4Z1CFS2"/>
<dbReference type="SUPFAM" id="SSF51905">
    <property type="entry name" value="FAD/NAD(P)-binding domain"/>
    <property type="match status" value="1"/>
</dbReference>
<feature type="domain" description="Reductase C-terminal" evidence="7">
    <location>
        <begin position="316"/>
        <end position="385"/>
    </location>
</feature>
<dbReference type="GO" id="GO:0005737">
    <property type="term" value="C:cytoplasm"/>
    <property type="evidence" value="ECO:0007669"/>
    <property type="project" value="TreeGrafter"/>
</dbReference>
<feature type="region of interest" description="Disordered" evidence="5">
    <location>
        <begin position="394"/>
        <end position="420"/>
    </location>
</feature>
<dbReference type="InterPro" id="IPR028202">
    <property type="entry name" value="Reductase_C"/>
</dbReference>
<comment type="cofactor">
    <cofactor evidence="1">
        <name>FAD</name>
        <dbReference type="ChEBI" id="CHEBI:57692"/>
    </cofactor>
</comment>
<dbReference type="InterPro" id="IPR050446">
    <property type="entry name" value="FAD-oxidoreductase/Apoptosis"/>
</dbReference>
<organism evidence="8 9">
    <name type="scientific">Nocardioides eburneiflavus</name>
    <dbReference type="NCBI Taxonomy" id="2518372"/>
    <lineage>
        <taxon>Bacteria</taxon>
        <taxon>Bacillati</taxon>
        <taxon>Actinomycetota</taxon>
        <taxon>Actinomycetes</taxon>
        <taxon>Propionibacteriales</taxon>
        <taxon>Nocardioidaceae</taxon>
        <taxon>Nocardioides</taxon>
    </lineage>
</organism>
<sequence>MVIVGASAAGLSAADGLREGGYDGRIVILGDEQHEPYDRPTLSKKLLVSQGEPQLHALRTPERLEADGVTLLLGHRAVGLDVDRHYVVTENGDAVPWDAVIITTGSRPRTLVTTEAETLPVLRTPADLGLLREAAARYGQVTLIGAGLIGLEIASSLSGHHVEVTVINDLELPLRNILGEPVAEQVRELHRRHGVDLLLGVSVESVSGGPGSYSVQLSDGSTHRTSFVLVGIGVEANDEWLDGSGVALDAGVVVDAAGRASVPGVWAAGDVARLLSHPSLPESTRVEHWTHAIEHGRHVGLNVARGSHADYAAVPYFWTEQYGRRFHGYGRIRPGDTAQLVEGALDEEEYLVLYGSGEKLHAVVSCGCVRSLRGYRKLLERNGTWREALDLTGHTAPIHTTSPPTPADATTNVRKNVEAS</sequence>
<keyword evidence="2" id="KW-0285">Flavoprotein</keyword>
<dbReference type="InterPro" id="IPR023753">
    <property type="entry name" value="FAD/NAD-binding_dom"/>
</dbReference>
<dbReference type="PRINTS" id="PR00368">
    <property type="entry name" value="FADPNR"/>
</dbReference>
<evidence type="ECO:0000256" key="1">
    <source>
        <dbReference type="ARBA" id="ARBA00001974"/>
    </source>
</evidence>
<evidence type="ECO:0000313" key="9">
    <source>
        <dbReference type="Proteomes" id="UP000297496"/>
    </source>
</evidence>
<name>A0A4Z1CFS2_9ACTN</name>
<keyword evidence="4" id="KW-0560">Oxidoreductase</keyword>
<accession>A0A4Z1CFS2</accession>
<dbReference type="SUPFAM" id="SSF55424">
    <property type="entry name" value="FAD/NAD-linked reductases, dimerisation (C-terminal) domain"/>
    <property type="match status" value="1"/>
</dbReference>
<dbReference type="PRINTS" id="PR00411">
    <property type="entry name" value="PNDRDTASEI"/>
</dbReference>
<keyword evidence="3" id="KW-0274">FAD</keyword>
<dbReference type="Pfam" id="PF14759">
    <property type="entry name" value="Reductase_C"/>
    <property type="match status" value="1"/>
</dbReference>
<protein>
    <submittedName>
        <fullName evidence="8">NAD(P)/FAD-dependent oxidoreductase</fullName>
    </submittedName>
</protein>
<evidence type="ECO:0000256" key="4">
    <source>
        <dbReference type="ARBA" id="ARBA00023002"/>
    </source>
</evidence>
<dbReference type="EMBL" id="SRRO01000001">
    <property type="protein sequence ID" value="TGN65105.1"/>
    <property type="molecule type" value="Genomic_DNA"/>
</dbReference>
<dbReference type="Gene3D" id="3.30.390.30">
    <property type="match status" value="1"/>
</dbReference>
<evidence type="ECO:0000259" key="6">
    <source>
        <dbReference type="Pfam" id="PF07992"/>
    </source>
</evidence>
<feature type="domain" description="FAD/NAD(P)-binding" evidence="6">
    <location>
        <begin position="2"/>
        <end position="296"/>
    </location>
</feature>
<dbReference type="OrthoDB" id="3568330at2"/>